<evidence type="ECO:0000256" key="5">
    <source>
        <dbReference type="ARBA" id="ARBA00023014"/>
    </source>
</evidence>
<dbReference type="GO" id="GO:0005506">
    <property type="term" value="F:iron ion binding"/>
    <property type="evidence" value="ECO:0007669"/>
    <property type="project" value="InterPro"/>
</dbReference>
<evidence type="ECO:0008006" key="7">
    <source>
        <dbReference type="Google" id="ProtNLM"/>
    </source>
</evidence>
<dbReference type="PRINTS" id="PR00352">
    <property type="entry name" value="3FE4SFRDOXIN"/>
</dbReference>
<dbReference type="InterPro" id="IPR051269">
    <property type="entry name" value="Fe-S_cluster_ET"/>
</dbReference>
<dbReference type="SUPFAM" id="SSF54862">
    <property type="entry name" value="4Fe-4S ferredoxins"/>
    <property type="match status" value="1"/>
</dbReference>
<dbReference type="AlphaFoldDB" id="A0A381QUL5"/>
<evidence type="ECO:0000256" key="4">
    <source>
        <dbReference type="ARBA" id="ARBA00023004"/>
    </source>
</evidence>
<keyword evidence="3" id="KW-0249">Electron transport</keyword>
<evidence type="ECO:0000313" key="6">
    <source>
        <dbReference type="EMBL" id="SUZ81243.1"/>
    </source>
</evidence>
<dbReference type="EMBL" id="UINC01001460">
    <property type="protein sequence ID" value="SUZ81243.1"/>
    <property type="molecule type" value="Genomic_DNA"/>
</dbReference>
<reference evidence="6" key="1">
    <citation type="submission" date="2018-05" db="EMBL/GenBank/DDBJ databases">
        <authorList>
            <person name="Lanie J.A."/>
            <person name="Ng W.-L."/>
            <person name="Kazmierczak K.M."/>
            <person name="Andrzejewski T.M."/>
            <person name="Davidsen T.M."/>
            <person name="Wayne K.J."/>
            <person name="Tettelin H."/>
            <person name="Glass J.I."/>
            <person name="Rusch D."/>
            <person name="Podicherti R."/>
            <person name="Tsui H.-C.T."/>
            <person name="Winkler M.E."/>
        </authorList>
    </citation>
    <scope>NUCLEOTIDE SEQUENCE</scope>
</reference>
<dbReference type="InterPro" id="IPR001080">
    <property type="entry name" value="3Fe4S_ferredoxin"/>
</dbReference>
<dbReference type="GO" id="GO:0051536">
    <property type="term" value="F:iron-sulfur cluster binding"/>
    <property type="evidence" value="ECO:0007669"/>
    <property type="project" value="UniProtKB-KW"/>
</dbReference>
<dbReference type="Pfam" id="PF13370">
    <property type="entry name" value="Fer4_13"/>
    <property type="match status" value="1"/>
</dbReference>
<evidence type="ECO:0000256" key="1">
    <source>
        <dbReference type="ARBA" id="ARBA00022448"/>
    </source>
</evidence>
<dbReference type="GO" id="GO:0009055">
    <property type="term" value="F:electron transfer activity"/>
    <property type="evidence" value="ECO:0007669"/>
    <property type="project" value="InterPro"/>
</dbReference>
<gene>
    <name evidence="6" type="ORF">METZ01_LOCUS34097</name>
</gene>
<evidence type="ECO:0000256" key="2">
    <source>
        <dbReference type="ARBA" id="ARBA00022723"/>
    </source>
</evidence>
<organism evidence="6">
    <name type="scientific">marine metagenome</name>
    <dbReference type="NCBI Taxonomy" id="408172"/>
    <lineage>
        <taxon>unclassified sequences</taxon>
        <taxon>metagenomes</taxon>
        <taxon>ecological metagenomes</taxon>
    </lineage>
</organism>
<keyword evidence="4" id="KW-0408">Iron</keyword>
<dbReference type="PANTHER" id="PTHR36923">
    <property type="entry name" value="FERREDOXIN"/>
    <property type="match status" value="1"/>
</dbReference>
<keyword evidence="5" id="KW-0411">Iron-sulfur</keyword>
<proteinExistence type="predicted"/>
<accession>A0A381QUL5</accession>
<sequence length="74" mass="7792">MARKISVSVDHDICVGNAMCITIATKAFELNAERQAQSANPDGDTEELIIEAAENCPVAAITVTAADTGEQLFP</sequence>
<keyword evidence="1" id="KW-0813">Transport</keyword>
<dbReference type="Gene3D" id="3.30.70.20">
    <property type="match status" value="1"/>
</dbReference>
<dbReference type="PANTHER" id="PTHR36923:SF3">
    <property type="entry name" value="FERREDOXIN"/>
    <property type="match status" value="1"/>
</dbReference>
<protein>
    <recommendedName>
        <fullName evidence="7">4Fe-4S ferredoxin-type domain-containing protein</fullName>
    </recommendedName>
</protein>
<name>A0A381QUL5_9ZZZZ</name>
<evidence type="ECO:0000256" key="3">
    <source>
        <dbReference type="ARBA" id="ARBA00022982"/>
    </source>
</evidence>
<keyword evidence="2" id="KW-0479">Metal-binding</keyword>